<gene>
    <name evidence="2" type="ORF">HMPREF9123_2231</name>
</gene>
<accession>F2BES4</accession>
<organism evidence="2 3">
    <name type="scientific">Neisseria bacilliformis ATCC BAA-1200</name>
    <dbReference type="NCBI Taxonomy" id="888742"/>
    <lineage>
        <taxon>Bacteria</taxon>
        <taxon>Pseudomonadati</taxon>
        <taxon>Pseudomonadota</taxon>
        <taxon>Betaproteobacteria</taxon>
        <taxon>Neisseriales</taxon>
        <taxon>Neisseriaceae</taxon>
        <taxon>Neisseria</taxon>
    </lineage>
</organism>
<evidence type="ECO:0000313" key="3">
    <source>
        <dbReference type="Proteomes" id="UP000004105"/>
    </source>
</evidence>
<dbReference type="RefSeq" id="WP_007343236.1">
    <property type="nucleotide sequence ID" value="NZ_GL878494.1"/>
</dbReference>
<comment type="caution">
    <text evidence="2">The sequence shown here is derived from an EMBL/GenBank/DDBJ whole genome shotgun (WGS) entry which is preliminary data.</text>
</comment>
<name>F2BES4_9NEIS</name>
<reference evidence="2 3" key="1">
    <citation type="submission" date="2011-02" db="EMBL/GenBank/DDBJ databases">
        <authorList>
            <person name="Muzny D."/>
            <person name="Qin X."/>
            <person name="Deng J."/>
            <person name="Jiang H."/>
            <person name="Liu Y."/>
            <person name="Qu J."/>
            <person name="Song X.-Z."/>
            <person name="Zhang L."/>
            <person name="Thornton R."/>
            <person name="Coyle M."/>
            <person name="Francisco L."/>
            <person name="Jackson L."/>
            <person name="Javaid M."/>
            <person name="Korchina V."/>
            <person name="Kovar C."/>
            <person name="Mata R."/>
            <person name="Mathew T."/>
            <person name="Ngo R."/>
            <person name="Nguyen L."/>
            <person name="Nguyen N."/>
            <person name="Okwuonu G."/>
            <person name="Ongeri F."/>
            <person name="Pham C."/>
            <person name="Simmons D."/>
            <person name="Wilczek-Boney K."/>
            <person name="Hale W."/>
            <person name="Jakkamsetti A."/>
            <person name="Pham P."/>
            <person name="Ruth R."/>
            <person name="San Lucas F."/>
            <person name="Warren J."/>
            <person name="Zhang J."/>
            <person name="Zhao Z."/>
            <person name="Zhou C."/>
            <person name="Zhu D."/>
            <person name="Lee S."/>
            <person name="Bess C."/>
            <person name="Blankenburg K."/>
            <person name="Forbes L."/>
            <person name="Fu Q."/>
            <person name="Gubbala S."/>
            <person name="Hirani K."/>
            <person name="Jayaseelan J.C."/>
            <person name="Lara F."/>
            <person name="Munidasa M."/>
            <person name="Palculict T."/>
            <person name="Patil S."/>
            <person name="Pu L.-L."/>
            <person name="Saada N."/>
            <person name="Tang L."/>
            <person name="Weissenberger G."/>
            <person name="Zhu Y."/>
            <person name="Hemphill L."/>
            <person name="Shang Y."/>
            <person name="Youmans B."/>
            <person name="Ayvaz T."/>
            <person name="Ross M."/>
            <person name="Santibanez J."/>
            <person name="Aqrawi P."/>
            <person name="Gross S."/>
            <person name="Joshi V."/>
            <person name="Fowler G."/>
            <person name="Nazareth L."/>
            <person name="Reid J."/>
            <person name="Worley K."/>
            <person name="Petrosino J."/>
            <person name="Highlander S."/>
            <person name="Gibbs R."/>
        </authorList>
    </citation>
    <scope>NUCLEOTIDE SEQUENCE [LARGE SCALE GENOMIC DNA]</scope>
    <source>
        <strain evidence="2 3">ATCC BAA-1200</strain>
    </source>
</reference>
<dbReference type="Proteomes" id="UP000004105">
    <property type="component" value="Unassembled WGS sequence"/>
</dbReference>
<evidence type="ECO:0000313" key="2">
    <source>
        <dbReference type="EMBL" id="EGF09979.1"/>
    </source>
</evidence>
<protein>
    <submittedName>
        <fullName evidence="2">Uncharacterized protein</fullName>
    </submittedName>
</protein>
<sequence>MPDEHRQQKMSGMNARPTESVIAPYLNGERPSEKSAKHVLAAPKLCFQTTFLFFTSKHPSGSKNRVRGLHHTPYLNGKRPSETGIPFFQTACWCAIWNPT</sequence>
<dbReference type="EMBL" id="AFAY01000046">
    <property type="protein sequence ID" value="EGF09979.1"/>
    <property type="molecule type" value="Genomic_DNA"/>
</dbReference>
<proteinExistence type="predicted"/>
<feature type="region of interest" description="Disordered" evidence="1">
    <location>
        <begin position="1"/>
        <end position="21"/>
    </location>
</feature>
<dbReference type="HOGENOM" id="CLU_2302873_0_0_4"/>
<evidence type="ECO:0000256" key="1">
    <source>
        <dbReference type="SAM" id="MobiDB-lite"/>
    </source>
</evidence>
<keyword evidence="3" id="KW-1185">Reference proteome</keyword>
<dbReference type="AlphaFoldDB" id="F2BES4"/>